<organism evidence="5 6">
    <name type="scientific">Sphingobacterium siyangense</name>
    <dbReference type="NCBI Taxonomy" id="459529"/>
    <lineage>
        <taxon>Bacteria</taxon>
        <taxon>Pseudomonadati</taxon>
        <taxon>Bacteroidota</taxon>
        <taxon>Sphingobacteriia</taxon>
        <taxon>Sphingobacteriales</taxon>
        <taxon>Sphingobacteriaceae</taxon>
        <taxon>Sphingobacterium</taxon>
    </lineage>
</organism>
<keyword evidence="1" id="KW-0479">Metal-binding</keyword>
<dbReference type="Gene3D" id="3.90.180.10">
    <property type="entry name" value="Medium-chain alcohol dehydrogenases, catalytic domain"/>
    <property type="match status" value="1"/>
</dbReference>
<dbReference type="RefSeq" id="WP_120333995.1">
    <property type="nucleotide sequence ID" value="NZ_MCAQ01000012.1"/>
</dbReference>
<dbReference type="InterPro" id="IPR002328">
    <property type="entry name" value="ADH_Zn_CS"/>
</dbReference>
<evidence type="ECO:0000259" key="4">
    <source>
        <dbReference type="Pfam" id="PF08240"/>
    </source>
</evidence>
<gene>
    <name evidence="5" type="ORF">BCY89_04015</name>
</gene>
<dbReference type="SUPFAM" id="SSF50129">
    <property type="entry name" value="GroES-like"/>
    <property type="match status" value="1"/>
</dbReference>
<dbReference type="Proteomes" id="UP000286402">
    <property type="component" value="Unassembled WGS sequence"/>
</dbReference>
<evidence type="ECO:0000313" key="5">
    <source>
        <dbReference type="EMBL" id="RKF36847.1"/>
    </source>
</evidence>
<evidence type="ECO:0000256" key="2">
    <source>
        <dbReference type="ARBA" id="ARBA00022833"/>
    </source>
</evidence>
<accession>A0A420FV50</accession>
<keyword evidence="3" id="KW-0560">Oxidoreductase</keyword>
<keyword evidence="2" id="KW-0862">Zinc</keyword>
<evidence type="ECO:0000256" key="1">
    <source>
        <dbReference type="ARBA" id="ARBA00022723"/>
    </source>
</evidence>
<dbReference type="GO" id="GO:0008270">
    <property type="term" value="F:zinc ion binding"/>
    <property type="evidence" value="ECO:0007669"/>
    <property type="project" value="InterPro"/>
</dbReference>
<protein>
    <recommendedName>
        <fullName evidence="4">Alcohol dehydrogenase-like N-terminal domain-containing protein</fullName>
    </recommendedName>
</protein>
<dbReference type="InterPro" id="IPR011032">
    <property type="entry name" value="GroES-like_sf"/>
</dbReference>
<dbReference type="EMBL" id="MCAQ01000012">
    <property type="protein sequence ID" value="RKF36847.1"/>
    <property type="molecule type" value="Genomic_DNA"/>
</dbReference>
<dbReference type="AlphaFoldDB" id="A0A420FV50"/>
<dbReference type="PROSITE" id="PS00059">
    <property type="entry name" value="ADH_ZINC"/>
    <property type="match status" value="1"/>
</dbReference>
<name>A0A420FV50_9SPHI</name>
<feature type="domain" description="Alcohol dehydrogenase-like N-terminal" evidence="4">
    <location>
        <begin position="28"/>
        <end position="146"/>
    </location>
</feature>
<reference evidence="5 6" key="1">
    <citation type="submission" date="2016-07" db="EMBL/GenBank/DDBJ databases">
        <title>Genome analysis of Sphingobacterium siyangense T12B17.</title>
        <authorList>
            <person name="Xu D."/>
            <person name="Su Y."/>
            <person name="Zheng S."/>
        </authorList>
    </citation>
    <scope>NUCLEOTIDE SEQUENCE [LARGE SCALE GENOMIC DNA]</scope>
    <source>
        <strain evidence="5 6">T12B17</strain>
    </source>
</reference>
<sequence>MIHTTGYAAMSSSAELAPYGFERQDLLDDEILIDILYCGICHADIHQSKNEYGNTVYPLVPGHEIIGRVKERGSKVTKYIEGDLVGVGYYILSCGGCPNCLNHEEQYCDIGITQTQNGRLPDGNTTKGGYSTNIAVNEKYVLRIPEILNKPGVAPLSEGEGGAIELARNSIAKMINCASLSDKMITAEEGGDAHCGLNNPALKAQVVFDWLEEVLSITPGKKSVQSKYY</sequence>
<dbReference type="PANTHER" id="PTHR42683">
    <property type="entry name" value="ALDEHYDE REDUCTASE"/>
    <property type="match status" value="1"/>
</dbReference>
<dbReference type="Pfam" id="PF08240">
    <property type="entry name" value="ADH_N"/>
    <property type="match status" value="1"/>
</dbReference>
<evidence type="ECO:0000313" key="6">
    <source>
        <dbReference type="Proteomes" id="UP000286402"/>
    </source>
</evidence>
<dbReference type="GO" id="GO:0016616">
    <property type="term" value="F:oxidoreductase activity, acting on the CH-OH group of donors, NAD or NADP as acceptor"/>
    <property type="evidence" value="ECO:0007669"/>
    <property type="project" value="InterPro"/>
</dbReference>
<keyword evidence="6" id="KW-1185">Reference proteome</keyword>
<comment type="caution">
    <text evidence="5">The sequence shown here is derived from an EMBL/GenBank/DDBJ whole genome shotgun (WGS) entry which is preliminary data.</text>
</comment>
<dbReference type="InterPro" id="IPR013154">
    <property type="entry name" value="ADH-like_N"/>
</dbReference>
<evidence type="ECO:0000256" key="3">
    <source>
        <dbReference type="ARBA" id="ARBA00023002"/>
    </source>
</evidence>
<proteinExistence type="predicted"/>
<dbReference type="InterPro" id="IPR047109">
    <property type="entry name" value="CAD-like"/>
</dbReference>